<comment type="caution">
    <text evidence="2">The sequence shown here is derived from an EMBL/GenBank/DDBJ whole genome shotgun (WGS) entry which is preliminary data.</text>
</comment>
<feature type="transmembrane region" description="Helical" evidence="1">
    <location>
        <begin position="349"/>
        <end position="370"/>
    </location>
</feature>
<keyword evidence="1" id="KW-0472">Membrane</keyword>
<evidence type="ECO:0000256" key="1">
    <source>
        <dbReference type="SAM" id="Phobius"/>
    </source>
</evidence>
<accession>A0A501W5A5</accession>
<feature type="transmembrane region" description="Helical" evidence="1">
    <location>
        <begin position="282"/>
        <end position="304"/>
    </location>
</feature>
<dbReference type="OrthoDB" id="627992at2"/>
<feature type="transmembrane region" description="Helical" evidence="1">
    <location>
        <begin position="179"/>
        <end position="199"/>
    </location>
</feature>
<reference evidence="2 3" key="1">
    <citation type="submission" date="2019-06" db="EMBL/GenBank/DDBJ databases">
        <title>A novel bacterium of genus Pontibacter, isolated from marine sediment.</title>
        <authorList>
            <person name="Huang H."/>
            <person name="Mo K."/>
            <person name="Hu Y."/>
        </authorList>
    </citation>
    <scope>NUCLEOTIDE SEQUENCE [LARGE SCALE GENOMIC DNA]</scope>
    <source>
        <strain evidence="2 3">HB172049</strain>
    </source>
</reference>
<feature type="transmembrane region" description="Helical" evidence="1">
    <location>
        <begin position="316"/>
        <end position="337"/>
    </location>
</feature>
<evidence type="ECO:0000313" key="3">
    <source>
        <dbReference type="Proteomes" id="UP000316727"/>
    </source>
</evidence>
<keyword evidence="1" id="KW-0812">Transmembrane</keyword>
<feature type="transmembrane region" description="Helical" evidence="1">
    <location>
        <begin position="242"/>
        <end position="262"/>
    </location>
</feature>
<feature type="transmembrane region" description="Helical" evidence="1">
    <location>
        <begin position="68"/>
        <end position="93"/>
    </location>
</feature>
<dbReference type="RefSeq" id="WP_140621339.1">
    <property type="nucleotide sequence ID" value="NZ_VFRQ01000004.1"/>
</dbReference>
<organism evidence="2 3">
    <name type="scientific">Pontibacter mangrovi</name>
    <dbReference type="NCBI Taxonomy" id="2589816"/>
    <lineage>
        <taxon>Bacteria</taxon>
        <taxon>Pseudomonadati</taxon>
        <taxon>Bacteroidota</taxon>
        <taxon>Cytophagia</taxon>
        <taxon>Cytophagales</taxon>
        <taxon>Hymenobacteraceae</taxon>
        <taxon>Pontibacter</taxon>
    </lineage>
</organism>
<protein>
    <submittedName>
        <fullName evidence="2">DUF4173 domain-containing protein</fullName>
    </submittedName>
</protein>
<feature type="transmembrane region" description="Helical" evidence="1">
    <location>
        <begin position="147"/>
        <end position="167"/>
    </location>
</feature>
<evidence type="ECO:0000313" key="2">
    <source>
        <dbReference type="EMBL" id="TPE44448.1"/>
    </source>
</evidence>
<dbReference type="EMBL" id="VFRQ01000004">
    <property type="protein sequence ID" value="TPE44448.1"/>
    <property type="molecule type" value="Genomic_DNA"/>
</dbReference>
<gene>
    <name evidence="2" type="ORF">FJM65_09910</name>
</gene>
<keyword evidence="1" id="KW-1133">Transmembrane helix</keyword>
<dbReference type="AlphaFoldDB" id="A0A501W5A5"/>
<dbReference type="InterPro" id="IPR025291">
    <property type="entry name" value="DUF4153"/>
</dbReference>
<feature type="transmembrane region" description="Helical" evidence="1">
    <location>
        <begin position="99"/>
        <end position="117"/>
    </location>
</feature>
<dbReference type="Pfam" id="PF13687">
    <property type="entry name" value="DUF4153"/>
    <property type="match status" value="1"/>
</dbReference>
<keyword evidence="3" id="KW-1185">Reference proteome</keyword>
<feature type="transmembrane region" description="Helical" evidence="1">
    <location>
        <begin position="382"/>
        <end position="398"/>
    </location>
</feature>
<proteinExistence type="predicted"/>
<name>A0A501W5A5_9BACT</name>
<dbReference type="Proteomes" id="UP000316727">
    <property type="component" value="Unassembled WGS sequence"/>
</dbReference>
<feature type="transmembrane region" description="Helical" evidence="1">
    <location>
        <begin position="30"/>
        <end position="47"/>
    </location>
</feature>
<sequence length="482" mass="55107">MKSFLKKNDLYLLAAVVAYSYLFYRQSPGVNFLLFTTVVTWLLYRQTNKHTRKQSSWYATAGASMLTGFSILMSGSELAVFMNVVSLVLLAGFSVSPKSSVFVAAANAVYSLVYSLMDSCVQAANNKEQTGGVAILAGVQRQHLQMVGIPIAVSVVFLMIYASASSAFRYVLSQIQVDFVSWGWIGFTVLGFVLLFGLFHQKTIAFITEKDLATGNTLIRLRKRKLKPFKLPALKYEYRTSVLLLVMLNLLLLFFILSDAYYLTIGTLPPSVVWSDYLHQGVYGLILSIMLAIGVLVCVFRGNLNFMTHNYRLKQLAYTWLALNAILVLLTLTKNSIYVFNYGLTYKRIGVYTYLTLTTIGLFFSFLKVAHLKNNWFLFRKNAWALYTVLLLLAMFNWDRAITHFNIHIASNTDYHYLTRLSDVNLPELIQASRIENDAFSEIQEQSLISRQNWFLDEVSARDWQSWNYSDWRVQEELKKLE</sequence>